<dbReference type="GO" id="GO:0007218">
    <property type="term" value="P:neuropeptide signaling pathway"/>
    <property type="evidence" value="ECO:0007669"/>
    <property type="project" value="UniProtKB-KW"/>
</dbReference>
<comment type="similarity">
    <text evidence="2">Belongs to the RFamide neuropeptide family.</text>
</comment>
<keyword evidence="5" id="KW-0527">Neuropeptide</keyword>
<keyword evidence="4" id="KW-0027">Amidation</keyword>
<evidence type="ECO:0000256" key="2">
    <source>
        <dbReference type="ARBA" id="ARBA00005516"/>
    </source>
</evidence>
<dbReference type="Pfam" id="PF11109">
    <property type="entry name" value="RFamide_26RFa"/>
    <property type="match status" value="1"/>
</dbReference>
<dbReference type="GO" id="GO:0031854">
    <property type="term" value="F:orexigenic neuropeptide QRFP receptor binding"/>
    <property type="evidence" value="ECO:0007669"/>
    <property type="project" value="InterPro"/>
</dbReference>
<sequence length="216" mass="23704">MRIPLYAFLTRIGEYNLPPTPGATTRNDGGENGDVCAPISELLRSDSCGNSGLPLAGPGMPLEGPHPGLLYLLQNRKRMKSAFGLSCLILLALGACFGLDEHQELGQEPIEGAASWKALLEDLEDEWPRSFPGQPRPKKSVDPSNLFSVAKELQGFGKERAGFRFRFGRQGEENQADDFLEMAAQKRGDSTLGSLAEELNGYNRKKGGFNFRFGRR</sequence>
<dbReference type="GO" id="GO:0005184">
    <property type="term" value="F:neuropeptide hormone activity"/>
    <property type="evidence" value="ECO:0007669"/>
    <property type="project" value="TreeGrafter"/>
</dbReference>
<evidence type="ECO:0000313" key="6">
    <source>
        <dbReference type="EMBL" id="KAJ1133995.1"/>
    </source>
</evidence>
<organism evidence="6 7">
    <name type="scientific">Pleurodeles waltl</name>
    <name type="common">Iberian ribbed newt</name>
    <dbReference type="NCBI Taxonomy" id="8319"/>
    <lineage>
        <taxon>Eukaryota</taxon>
        <taxon>Metazoa</taxon>
        <taxon>Chordata</taxon>
        <taxon>Craniata</taxon>
        <taxon>Vertebrata</taxon>
        <taxon>Euteleostomi</taxon>
        <taxon>Amphibia</taxon>
        <taxon>Batrachia</taxon>
        <taxon>Caudata</taxon>
        <taxon>Salamandroidea</taxon>
        <taxon>Salamandridae</taxon>
        <taxon>Pleurodelinae</taxon>
        <taxon>Pleurodeles</taxon>
    </lineage>
</organism>
<evidence type="ECO:0000256" key="4">
    <source>
        <dbReference type="ARBA" id="ARBA00022815"/>
    </source>
</evidence>
<keyword evidence="7" id="KW-1185">Reference proteome</keyword>
<keyword evidence="3" id="KW-0964">Secreted</keyword>
<name>A0AAV7Q1B5_PLEWA</name>
<gene>
    <name evidence="6" type="ORF">NDU88_000465</name>
</gene>
<dbReference type="AlphaFoldDB" id="A0AAV7Q1B5"/>
<accession>A0AAV7Q1B5</accession>
<dbReference type="GO" id="GO:0005576">
    <property type="term" value="C:extracellular region"/>
    <property type="evidence" value="ECO:0007669"/>
    <property type="project" value="UniProtKB-SubCell"/>
</dbReference>
<evidence type="ECO:0000313" key="7">
    <source>
        <dbReference type="Proteomes" id="UP001066276"/>
    </source>
</evidence>
<evidence type="ECO:0000256" key="3">
    <source>
        <dbReference type="ARBA" id="ARBA00022525"/>
    </source>
</evidence>
<comment type="caution">
    <text evidence="6">The sequence shown here is derived from an EMBL/GenBank/DDBJ whole genome shotgun (WGS) entry which is preliminary data.</text>
</comment>
<dbReference type="EMBL" id="JANPWB010000010">
    <property type="protein sequence ID" value="KAJ1133995.1"/>
    <property type="molecule type" value="Genomic_DNA"/>
</dbReference>
<protein>
    <recommendedName>
        <fullName evidence="8">Pyroglutamylated RFamide peptide</fullName>
    </recommendedName>
</protein>
<dbReference type="Proteomes" id="UP001066276">
    <property type="component" value="Chromosome 6"/>
</dbReference>
<reference evidence="6" key="1">
    <citation type="journal article" date="2022" name="bioRxiv">
        <title>Sequencing and chromosome-scale assembly of the giantPleurodeles waltlgenome.</title>
        <authorList>
            <person name="Brown T."/>
            <person name="Elewa A."/>
            <person name="Iarovenko S."/>
            <person name="Subramanian E."/>
            <person name="Araus A.J."/>
            <person name="Petzold A."/>
            <person name="Susuki M."/>
            <person name="Suzuki K.-i.T."/>
            <person name="Hayashi T."/>
            <person name="Toyoda A."/>
            <person name="Oliveira C."/>
            <person name="Osipova E."/>
            <person name="Leigh N.D."/>
            <person name="Simon A."/>
            <person name="Yun M.H."/>
        </authorList>
    </citation>
    <scope>NUCLEOTIDE SEQUENCE</scope>
    <source>
        <strain evidence="6">20211129_DDA</strain>
        <tissue evidence="6">Liver</tissue>
    </source>
</reference>
<dbReference type="PANTHER" id="PTHR36476:SF1">
    <property type="entry name" value="OREXIGENIC NEUROPEPTIDE QRFP"/>
    <property type="match status" value="1"/>
</dbReference>
<evidence type="ECO:0008006" key="8">
    <source>
        <dbReference type="Google" id="ProtNLM"/>
    </source>
</evidence>
<evidence type="ECO:0000256" key="5">
    <source>
        <dbReference type="ARBA" id="ARBA00023320"/>
    </source>
</evidence>
<dbReference type="InterPro" id="IPR024565">
    <property type="entry name" value="P518"/>
</dbReference>
<comment type="subcellular location">
    <subcellularLocation>
        <location evidence="1">Secreted</location>
    </subcellularLocation>
</comment>
<evidence type="ECO:0000256" key="1">
    <source>
        <dbReference type="ARBA" id="ARBA00004613"/>
    </source>
</evidence>
<proteinExistence type="inferred from homology"/>
<dbReference type="PANTHER" id="PTHR36476">
    <property type="entry name" value="OREXIGENIC NEUROPEPTIDE QRFP"/>
    <property type="match status" value="1"/>
</dbReference>